<accession>A0A9P9IIW4</accession>
<dbReference type="GO" id="GO:0031380">
    <property type="term" value="C:nuclear RNA-directed RNA polymerase complex"/>
    <property type="evidence" value="ECO:0007669"/>
    <property type="project" value="TreeGrafter"/>
</dbReference>
<dbReference type="Pfam" id="PF13087">
    <property type="entry name" value="AAA_12"/>
    <property type="match status" value="1"/>
</dbReference>
<evidence type="ECO:0000256" key="6">
    <source>
        <dbReference type="ARBA" id="ARBA00022806"/>
    </source>
</evidence>
<dbReference type="CDD" id="cd17936">
    <property type="entry name" value="EEXXEc_NFX1"/>
    <property type="match status" value="1"/>
</dbReference>
<dbReference type="CDD" id="cd18808">
    <property type="entry name" value="SF1_C_Upf1"/>
    <property type="match status" value="1"/>
</dbReference>
<keyword evidence="5" id="KW-0863">Zinc-finger</keyword>
<evidence type="ECO:0000313" key="11">
    <source>
        <dbReference type="EMBL" id="KAH7122206.1"/>
    </source>
</evidence>
<proteinExistence type="predicted"/>
<dbReference type="Proteomes" id="UP000700596">
    <property type="component" value="Unassembled WGS sequence"/>
</dbReference>
<evidence type="ECO:0000256" key="1">
    <source>
        <dbReference type="ARBA" id="ARBA00004496"/>
    </source>
</evidence>
<evidence type="ECO:0000256" key="4">
    <source>
        <dbReference type="ARBA" id="ARBA00022737"/>
    </source>
</evidence>
<dbReference type="EMBL" id="JAGMWT010000009">
    <property type="protein sequence ID" value="KAH7122206.1"/>
    <property type="molecule type" value="Genomic_DNA"/>
</dbReference>
<evidence type="ECO:0000256" key="9">
    <source>
        <dbReference type="SAM" id="MobiDB-lite"/>
    </source>
</evidence>
<dbReference type="GO" id="GO:0004386">
    <property type="term" value="F:helicase activity"/>
    <property type="evidence" value="ECO:0007669"/>
    <property type="project" value="InterPro"/>
</dbReference>
<comment type="caution">
    <text evidence="11">The sequence shown here is derived from an EMBL/GenBank/DDBJ whole genome shotgun (WGS) entry which is preliminary data.</text>
</comment>
<feature type="compositionally biased region" description="Basic residues" evidence="9">
    <location>
        <begin position="1063"/>
        <end position="1074"/>
    </location>
</feature>
<dbReference type="InterPro" id="IPR045055">
    <property type="entry name" value="DNA2/NAM7-like"/>
</dbReference>
<dbReference type="InterPro" id="IPR027417">
    <property type="entry name" value="P-loop_NTPase"/>
</dbReference>
<keyword evidence="6" id="KW-0347">Helicase</keyword>
<dbReference type="InterPro" id="IPR046439">
    <property type="entry name" value="ZF_RZ_dom"/>
</dbReference>
<keyword evidence="6" id="KW-0547">Nucleotide-binding</keyword>
<keyword evidence="8" id="KW-0391">Immunity</keyword>
<feature type="domain" description="RZ-type" evidence="10">
    <location>
        <begin position="1819"/>
        <end position="1893"/>
    </location>
</feature>
<dbReference type="PANTHER" id="PTHR10887">
    <property type="entry name" value="DNA2/NAM7 HELICASE FAMILY"/>
    <property type="match status" value="1"/>
</dbReference>
<keyword evidence="3" id="KW-0479">Metal-binding</keyword>
<dbReference type="GO" id="GO:0031048">
    <property type="term" value="P:regulatory ncRNA-mediated heterochromatin formation"/>
    <property type="evidence" value="ECO:0007669"/>
    <property type="project" value="TreeGrafter"/>
</dbReference>
<dbReference type="GO" id="GO:0005737">
    <property type="term" value="C:cytoplasm"/>
    <property type="evidence" value="ECO:0007669"/>
    <property type="project" value="UniProtKB-SubCell"/>
</dbReference>
<dbReference type="InterPro" id="IPR000967">
    <property type="entry name" value="Znf_NFX1"/>
</dbReference>
<dbReference type="PANTHER" id="PTHR10887:SF445">
    <property type="entry name" value="NFX1-TYPE ZINC FINGER-CONTAINING PROTEIN 1"/>
    <property type="match status" value="1"/>
</dbReference>
<comment type="subcellular location">
    <subcellularLocation>
        <location evidence="1">Cytoplasm</location>
    </subcellularLocation>
</comment>
<dbReference type="GO" id="GO:0008270">
    <property type="term" value="F:zinc ion binding"/>
    <property type="evidence" value="ECO:0007669"/>
    <property type="project" value="UniProtKB-KW"/>
</dbReference>
<reference evidence="11" key="1">
    <citation type="journal article" date="2021" name="Nat. Commun.">
        <title>Genetic determinants of endophytism in the Arabidopsis root mycobiome.</title>
        <authorList>
            <person name="Mesny F."/>
            <person name="Miyauchi S."/>
            <person name="Thiergart T."/>
            <person name="Pickel B."/>
            <person name="Atanasova L."/>
            <person name="Karlsson M."/>
            <person name="Huettel B."/>
            <person name="Barry K.W."/>
            <person name="Haridas S."/>
            <person name="Chen C."/>
            <person name="Bauer D."/>
            <person name="Andreopoulos W."/>
            <person name="Pangilinan J."/>
            <person name="LaButti K."/>
            <person name="Riley R."/>
            <person name="Lipzen A."/>
            <person name="Clum A."/>
            <person name="Drula E."/>
            <person name="Henrissat B."/>
            <person name="Kohler A."/>
            <person name="Grigoriev I.V."/>
            <person name="Martin F.M."/>
            <person name="Hacquard S."/>
        </authorList>
    </citation>
    <scope>NUCLEOTIDE SEQUENCE</scope>
    <source>
        <strain evidence="11">MPI-CAGE-CH-0243</strain>
    </source>
</reference>
<sequence length="1893" mass="212262">MQEFLETGLSAITTSSESRQIFIDNLATEHGLARIRQIVETDFSMSYSVLNPMFDPHCVLFLRLILNEEIRHSLVLEKAVGTIYNVIYGHDGNRGIGFFRNIADCLAQMTSEVDGRREVEKALVLATGALLTTLSLNQGAAIKTEFKGVVEQLCSCYNAKDINYGSSSLDLRSAHENTLKIKDILDMGDNVRATTTTWKRQPELRPLELHVDLPGKLSQFGPRHDNDHALISDIRILPTLSEILCNQRLDFLPQRYNPGSPSKHHETGILQLLDSQFRLLREDTSGLLRDSIRLILENWTTFVHNSDWRIKRKILRDGSPTPVRIYSNVEIQRIKSNSIKGVEIEVQFEQGLREGGAILAVIDGEPDDITVIFLQVSKREICTSDHGDGSGIHDLASDAKRAMITLRLADPNCKADLSNLVYLASDTRRSFPSPRPLMLVEFPAVLYNSFEGILRCLQSLHTNPAGIPFTTWLAPRAHNKVSIQESATSYSDRGTFVPPPAYFRNATLDLSCIPTATDNDSNSATTPLTMSISHDPHMLSTRLSEVTTLDTGQATAMISALRHEIALIQGPPGTGKSYVGIQIARVLLKNRDLMGLGPILCVCYTNHALDQFLHELLDSGVTNILRAGSRSSSPRLEAFSLENYKKNGQIPRIPGLGKRISDCRASMEKLSVEIQRVCGQIQESNVRMVKGFLKKRFAVQAEGIFGGISEELGASLDSESRDDAAIETWVSGDAPGNLSGSDAERSVDQLLPAEVWTLKNSERARLYQYWHDLALAELLQQFHGLVQSHLSAKQQYTSLFHQSYTQFLDRFHIIGVTTTGLANNSDLLRGLRAKVLICEEAGEVLEAHVLTVLLPSIQHAILIGDHLQLRPRISNLKLSMEYDRAGPKYNLDESLFERLANSRFGDWSMDGEEERREEDQFPIAQLDQQRRMHPTISTLVRKTLYPKLCDHPDTNSYPEVSGMRRRLFWLDHRNMEDAGDPEDPMQSKTNMWEANMVTALVRHLCRQGKYRPGEIAVLTPYMGQLKMLKDMLAEVVELIIGEKDLEELCSSDVGADTRDSGGGKKRPLQGRQRKQQQQMVGKGKLLDELRMASVDNFQGEEATVVIVSLVRSNVHQNCGFLKTPNRINVLLSRAKHGMYIIGDAKTSSRVSMWSSVIQLLEKSGNIGPKLELQCSRHPHNKIYISSPDDFAIHAPEGGCAEKCGLRLSCGHSCAVKCHSTTLHEAVKCMELCTRVRECGHPCSKKCNTSCGECYEKILNVPLPCGHVAKEVECRNMEILAGVKCEYPVEREMPGCGHRLTIPCHENTNDIKCLHSCDSFLSCGHNCRKPCWSCMQTNDHGSCSIPCGRLFTTCSHCCDRPCHDGVPCSPCNLPCDTRCKHSRCPKKCSDPCAPCAEQCGWSCDHRRDRCSMPCAVPCDIIPCDRRCEKNFVSCGHQCPGVCGEVCPDSKFCQICCAPDILEQYVDFIMLRKYGDIEINEDPLIFLSCGHFYTVSTLDGIMELTQHYVTDPQTGKIVGPKSSQRVVNSGSAPKGCPVCRKPLRDIDRYNRIIKKAFLDEATRRFVAHANSKCAELVEKIQNREMKIEGERSEFVLQWSQGVGELRDLDQVKRSLEAYQIEGTRLQKDIKKFTKSVEKTEQPFERVNNLLASAVARQRDITTDALEFDESVIQTGFQFRGQCLSLRLGWAILWDFDTIYSNNSVDSRIRSALRNKVASQIKGFLDKCLALINSSRNAKLPQQEAEAWIYRALFSVLLRSNSRAQGQSMDKATETSTRQVSEESLEEFKRLFSRYPGSLAYLRDDAEKATRLVNGGIFYTMVTAEEKREVYMAMARQFSGTGHWYYCRNNHPFTVGECGMPMEEARCPQCEEPIGGHDHTPVQGVQRAEDIEIEFS</sequence>
<dbReference type="GO" id="GO:0002376">
    <property type="term" value="P:immune system process"/>
    <property type="evidence" value="ECO:0007669"/>
    <property type="project" value="UniProtKB-KW"/>
</dbReference>
<dbReference type="Pfam" id="PF20173">
    <property type="entry name" value="ZnF_RZ-type"/>
    <property type="match status" value="1"/>
</dbReference>
<evidence type="ECO:0000256" key="2">
    <source>
        <dbReference type="ARBA" id="ARBA00022490"/>
    </source>
</evidence>
<evidence type="ECO:0000313" key="12">
    <source>
        <dbReference type="Proteomes" id="UP000700596"/>
    </source>
</evidence>
<dbReference type="FunFam" id="3.40.50.300:FF:001660">
    <property type="entry name" value="NF-X1 finger and helicase protein, putative"/>
    <property type="match status" value="1"/>
</dbReference>
<dbReference type="InterPro" id="IPR041677">
    <property type="entry name" value="DNA2/NAM7_AAA_11"/>
</dbReference>
<evidence type="ECO:0000259" key="10">
    <source>
        <dbReference type="PROSITE" id="PS51981"/>
    </source>
</evidence>
<dbReference type="PROSITE" id="PS51981">
    <property type="entry name" value="ZF_RZ"/>
    <property type="match status" value="1"/>
</dbReference>
<organism evidence="11 12">
    <name type="scientific">Dendryphion nanum</name>
    <dbReference type="NCBI Taxonomy" id="256645"/>
    <lineage>
        <taxon>Eukaryota</taxon>
        <taxon>Fungi</taxon>
        <taxon>Dikarya</taxon>
        <taxon>Ascomycota</taxon>
        <taxon>Pezizomycotina</taxon>
        <taxon>Dothideomycetes</taxon>
        <taxon>Pleosporomycetidae</taxon>
        <taxon>Pleosporales</taxon>
        <taxon>Torulaceae</taxon>
        <taxon>Dendryphion</taxon>
    </lineage>
</organism>
<dbReference type="InterPro" id="IPR041679">
    <property type="entry name" value="DNA2/NAM7-like_C"/>
</dbReference>
<evidence type="ECO:0000256" key="3">
    <source>
        <dbReference type="ARBA" id="ARBA00022723"/>
    </source>
</evidence>
<evidence type="ECO:0000256" key="7">
    <source>
        <dbReference type="ARBA" id="ARBA00022833"/>
    </source>
</evidence>
<dbReference type="CDD" id="cd06008">
    <property type="entry name" value="NF-X1-zinc-finger"/>
    <property type="match status" value="3"/>
</dbReference>
<dbReference type="Gene3D" id="3.40.50.300">
    <property type="entry name" value="P-loop containing nucleotide triphosphate hydrolases"/>
    <property type="match status" value="2"/>
</dbReference>
<dbReference type="InterPro" id="IPR047187">
    <property type="entry name" value="SF1_C_Upf1"/>
</dbReference>
<name>A0A9P9IIW4_9PLEO</name>
<keyword evidence="7" id="KW-0862">Zinc</keyword>
<evidence type="ECO:0000256" key="5">
    <source>
        <dbReference type="ARBA" id="ARBA00022771"/>
    </source>
</evidence>
<protein>
    <recommendedName>
        <fullName evidence="10">RZ-type domain-containing protein</fullName>
    </recommendedName>
</protein>
<dbReference type="SMART" id="SM00438">
    <property type="entry name" value="ZnF_NFX"/>
    <property type="match status" value="5"/>
</dbReference>
<evidence type="ECO:0000256" key="8">
    <source>
        <dbReference type="ARBA" id="ARBA00022859"/>
    </source>
</evidence>
<keyword evidence="2" id="KW-0963">Cytoplasm</keyword>
<keyword evidence="6" id="KW-0378">Hydrolase</keyword>
<dbReference type="Pfam" id="PF13086">
    <property type="entry name" value="AAA_11"/>
    <property type="match status" value="1"/>
</dbReference>
<keyword evidence="6" id="KW-0067">ATP-binding</keyword>
<feature type="region of interest" description="Disordered" evidence="9">
    <location>
        <begin position="1051"/>
        <end position="1081"/>
    </location>
</feature>
<dbReference type="OrthoDB" id="2423195at2759"/>
<gene>
    <name evidence="11" type="ORF">B0J11DRAFT_559479</name>
</gene>
<keyword evidence="4" id="KW-0677">Repeat</keyword>
<keyword evidence="12" id="KW-1185">Reference proteome</keyword>
<dbReference type="SUPFAM" id="SSF52540">
    <property type="entry name" value="P-loop containing nucleoside triphosphate hydrolases"/>
    <property type="match status" value="1"/>
</dbReference>